<protein>
    <recommendedName>
        <fullName evidence="1">Peptidyl-prolyl cis-trans isomerase</fullName>
        <shortName evidence="1">PPIase</shortName>
        <ecNumber evidence="1">5.2.1.8</ecNumber>
    </recommendedName>
</protein>
<dbReference type="Proteomes" id="UP001529510">
    <property type="component" value="Unassembled WGS sequence"/>
</dbReference>
<feature type="domain" description="PPIase cyclophilin-type" evidence="2">
    <location>
        <begin position="1"/>
        <end position="63"/>
    </location>
</feature>
<dbReference type="PANTHER" id="PTHR11071:SF561">
    <property type="entry name" value="PEPTIDYL-PROLYL CIS-TRANS ISOMERASE D-RELATED"/>
    <property type="match status" value="1"/>
</dbReference>
<comment type="similarity">
    <text evidence="1">Belongs to the cyclophilin-type PPIase family.</text>
</comment>
<dbReference type="Pfam" id="PF00160">
    <property type="entry name" value="Pro_isomerase"/>
    <property type="match status" value="1"/>
</dbReference>
<dbReference type="PANTHER" id="PTHR11071">
    <property type="entry name" value="PEPTIDYL-PROLYL CIS-TRANS ISOMERASE"/>
    <property type="match status" value="1"/>
</dbReference>
<dbReference type="InterPro" id="IPR029000">
    <property type="entry name" value="Cyclophilin-like_dom_sf"/>
</dbReference>
<dbReference type="SUPFAM" id="SSF50891">
    <property type="entry name" value="Cyclophilin-like"/>
    <property type="match status" value="1"/>
</dbReference>
<dbReference type="PROSITE" id="PS50072">
    <property type="entry name" value="CSA_PPIASE_2"/>
    <property type="match status" value="1"/>
</dbReference>
<keyword evidence="4" id="KW-1185">Reference proteome</keyword>
<feature type="non-terminal residue" evidence="3">
    <location>
        <position position="63"/>
    </location>
</feature>
<reference evidence="3 4" key="1">
    <citation type="submission" date="2024-05" db="EMBL/GenBank/DDBJ databases">
        <title>Genome sequencing and assembly of Indian major carp, Cirrhinus mrigala (Hamilton, 1822).</title>
        <authorList>
            <person name="Mohindra V."/>
            <person name="Chowdhury L.M."/>
            <person name="Lal K."/>
            <person name="Jena J.K."/>
        </authorList>
    </citation>
    <scope>NUCLEOTIDE SEQUENCE [LARGE SCALE GENOMIC DNA]</scope>
    <source>
        <strain evidence="3">CM1030</strain>
        <tissue evidence="3">Blood</tissue>
    </source>
</reference>
<keyword evidence="1" id="KW-0413">Isomerase</keyword>
<gene>
    <name evidence="3" type="ORF">M9458_028453</name>
</gene>
<dbReference type="EMBL" id="JAMKFB020000014">
    <property type="protein sequence ID" value="KAL0176123.1"/>
    <property type="molecule type" value="Genomic_DNA"/>
</dbReference>
<dbReference type="GO" id="GO:0003755">
    <property type="term" value="F:peptidyl-prolyl cis-trans isomerase activity"/>
    <property type="evidence" value="ECO:0007669"/>
    <property type="project" value="UniProtKB-UniRule"/>
</dbReference>
<organism evidence="3 4">
    <name type="scientific">Cirrhinus mrigala</name>
    <name type="common">Mrigala</name>
    <dbReference type="NCBI Taxonomy" id="683832"/>
    <lineage>
        <taxon>Eukaryota</taxon>
        <taxon>Metazoa</taxon>
        <taxon>Chordata</taxon>
        <taxon>Craniata</taxon>
        <taxon>Vertebrata</taxon>
        <taxon>Euteleostomi</taxon>
        <taxon>Actinopterygii</taxon>
        <taxon>Neopterygii</taxon>
        <taxon>Teleostei</taxon>
        <taxon>Ostariophysi</taxon>
        <taxon>Cypriniformes</taxon>
        <taxon>Cyprinidae</taxon>
        <taxon>Labeoninae</taxon>
        <taxon>Labeonini</taxon>
        <taxon>Cirrhinus</taxon>
    </lineage>
</organism>
<evidence type="ECO:0000259" key="2">
    <source>
        <dbReference type="PROSITE" id="PS50072"/>
    </source>
</evidence>
<accession>A0ABD0PQ09</accession>
<proteinExistence type="inferred from homology"/>
<comment type="caution">
    <text evidence="3">The sequence shown here is derived from an EMBL/GenBank/DDBJ whole genome shotgun (WGS) entry which is preliminary data.</text>
</comment>
<dbReference type="InterPro" id="IPR002130">
    <property type="entry name" value="Cyclophilin-type_PPIase_dom"/>
</dbReference>
<dbReference type="Gene3D" id="2.40.100.10">
    <property type="entry name" value="Cyclophilin-like"/>
    <property type="match status" value="1"/>
</dbReference>
<comment type="catalytic activity">
    <reaction evidence="1">
        <text>[protein]-peptidylproline (omega=180) = [protein]-peptidylproline (omega=0)</text>
        <dbReference type="Rhea" id="RHEA:16237"/>
        <dbReference type="Rhea" id="RHEA-COMP:10747"/>
        <dbReference type="Rhea" id="RHEA-COMP:10748"/>
        <dbReference type="ChEBI" id="CHEBI:83833"/>
        <dbReference type="ChEBI" id="CHEBI:83834"/>
        <dbReference type="EC" id="5.2.1.8"/>
    </reaction>
</comment>
<evidence type="ECO:0000313" key="4">
    <source>
        <dbReference type="Proteomes" id="UP001529510"/>
    </source>
</evidence>
<feature type="non-terminal residue" evidence="3">
    <location>
        <position position="1"/>
    </location>
</feature>
<evidence type="ECO:0000313" key="3">
    <source>
        <dbReference type="EMBL" id="KAL0176123.1"/>
    </source>
</evidence>
<sequence length="63" mass="6765">HDKEGLLSMANAGPNTNGSQFFITTVPTPHLDGKHVVFGQVLKGMGVVKMLEGMETKDDNPVK</sequence>
<keyword evidence="1" id="KW-0697">Rotamase</keyword>
<dbReference type="AlphaFoldDB" id="A0ABD0PQ09"/>
<dbReference type="EC" id="5.2.1.8" evidence="1"/>
<name>A0ABD0PQ09_CIRMR</name>
<dbReference type="PRINTS" id="PR00153">
    <property type="entry name" value="CSAPPISMRASE"/>
</dbReference>
<evidence type="ECO:0000256" key="1">
    <source>
        <dbReference type="RuleBase" id="RU363019"/>
    </source>
</evidence>
<comment type="function">
    <text evidence="1">PPIases accelerate the folding of proteins. It catalyzes the cis-trans isomerization of proline imidic peptide bonds in oligopeptides.</text>
</comment>